<accession>H0EIZ6</accession>
<sequence>MHITGISTYQAPPQSPTTSSPPTEPFIEYTYSLLQSGASPKRHGSSWSRQSYDSFVEYCKLKTGAAYDIRRIEFAYFYLWFYFYETARREKVQVSREEIERMYECGRPPPIQSPRVCKDMEKEKRFEDRRDSGYAEGFACAEIMGFREDQDVFVADMESKIFGEDTTVAISNPLPLGHGLDTILETINKQFQAASATTASMAFEENPALPPSIDEQEAVASKTFEQETSLIVYGQNQEVDNLENSNDGADEDETDYEDSTTDDNSQDEEELYATSLSDLNTSFNSEKNE</sequence>
<evidence type="ECO:0000256" key="1">
    <source>
        <dbReference type="SAM" id="MobiDB-lite"/>
    </source>
</evidence>
<dbReference type="InParanoid" id="H0EIZ6"/>
<name>H0EIZ6_GLAL7</name>
<feature type="compositionally biased region" description="Polar residues" evidence="1">
    <location>
        <begin position="274"/>
        <end position="289"/>
    </location>
</feature>
<dbReference type="EMBL" id="AGUE01000053">
    <property type="protein sequence ID" value="EHL01429.1"/>
    <property type="molecule type" value="Genomic_DNA"/>
</dbReference>
<gene>
    <name evidence="2" type="ORF">M7I_2518</name>
</gene>
<evidence type="ECO:0000313" key="2">
    <source>
        <dbReference type="EMBL" id="EHL01429.1"/>
    </source>
</evidence>
<dbReference type="AlphaFoldDB" id="H0EIZ6"/>
<dbReference type="Proteomes" id="UP000005446">
    <property type="component" value="Unassembled WGS sequence"/>
</dbReference>
<proteinExistence type="predicted"/>
<dbReference type="OrthoDB" id="10317308at2759"/>
<reference evidence="2 3" key="1">
    <citation type="journal article" date="2012" name="Eukaryot. Cell">
        <title>Genome sequence of the fungus Glarea lozoyensis: the first genome sequence of a species from the Helotiaceae family.</title>
        <authorList>
            <person name="Youssar L."/>
            <person name="Gruening B.A."/>
            <person name="Erxleben A."/>
            <person name="Guenther S."/>
            <person name="Huettel W."/>
        </authorList>
    </citation>
    <scope>NUCLEOTIDE SEQUENCE [LARGE SCALE GENOMIC DNA]</scope>
    <source>
        <strain evidence="3">ATCC 74030 / MF5533</strain>
    </source>
</reference>
<organism evidence="2 3">
    <name type="scientific">Glarea lozoyensis (strain ATCC 74030 / MF5533)</name>
    <dbReference type="NCBI Taxonomy" id="1104152"/>
    <lineage>
        <taxon>Eukaryota</taxon>
        <taxon>Fungi</taxon>
        <taxon>Dikarya</taxon>
        <taxon>Ascomycota</taxon>
        <taxon>Pezizomycotina</taxon>
        <taxon>Leotiomycetes</taxon>
        <taxon>Helotiales</taxon>
        <taxon>Helotiaceae</taxon>
        <taxon>Glarea</taxon>
    </lineage>
</organism>
<comment type="caution">
    <text evidence="2">The sequence shown here is derived from an EMBL/GenBank/DDBJ whole genome shotgun (WGS) entry which is preliminary data.</text>
</comment>
<evidence type="ECO:0000313" key="3">
    <source>
        <dbReference type="Proteomes" id="UP000005446"/>
    </source>
</evidence>
<dbReference type="HOGENOM" id="CLU_963284_0_0_1"/>
<feature type="compositionally biased region" description="Polar residues" evidence="1">
    <location>
        <begin position="233"/>
        <end position="247"/>
    </location>
</feature>
<feature type="region of interest" description="Disordered" evidence="1">
    <location>
        <begin position="1"/>
        <end position="22"/>
    </location>
</feature>
<feature type="compositionally biased region" description="Low complexity" evidence="1">
    <location>
        <begin position="7"/>
        <end position="21"/>
    </location>
</feature>
<protein>
    <submittedName>
        <fullName evidence="2">Uncharacterized protein</fullName>
    </submittedName>
</protein>
<keyword evidence="3" id="KW-1185">Reference proteome</keyword>
<feature type="compositionally biased region" description="Acidic residues" evidence="1">
    <location>
        <begin position="248"/>
        <end position="271"/>
    </location>
</feature>
<feature type="region of interest" description="Disordered" evidence="1">
    <location>
        <begin position="233"/>
        <end position="289"/>
    </location>
</feature>